<dbReference type="Proteomes" id="UP000249915">
    <property type="component" value="Unassembled WGS sequence"/>
</dbReference>
<sequence>MADMLNDGNIRLTYVPAIADPAAPTTTELTAGIDLECLVTADGLNISVDEETVSVQKLCETSNSQAPGRSTYGITLTIVRQDEETEDVGWTTLKRGTAGFLVMRYGVAHDQAWAASDKVQVFPGKCGERRPQQPEANGATLFQSQWFVGKQPSLDGVVASGV</sequence>
<dbReference type="RefSeq" id="WP_112284021.1">
    <property type="nucleotide sequence ID" value="NZ_MASW01000006.1"/>
</dbReference>
<name>A0A2V4AMM8_9PSEU</name>
<dbReference type="InterPro" id="IPR058009">
    <property type="entry name" value="TTP_Phage_16"/>
</dbReference>
<accession>A0A2V4AMM8</accession>
<dbReference type="EMBL" id="MASW01000006">
    <property type="protein sequence ID" value="PXY20879.1"/>
    <property type="molecule type" value="Genomic_DNA"/>
</dbReference>
<dbReference type="AlphaFoldDB" id="A0A2V4AMM8"/>
<dbReference type="OrthoDB" id="3629220at2"/>
<comment type="caution">
    <text evidence="1">The sequence shown here is derived from an EMBL/GenBank/DDBJ whole genome shotgun (WGS) entry which is preliminary data.</text>
</comment>
<keyword evidence="2" id="KW-1185">Reference proteome</keyword>
<protein>
    <submittedName>
        <fullName evidence="1">Uncharacterized protein</fullName>
    </submittedName>
</protein>
<proteinExistence type="predicted"/>
<evidence type="ECO:0000313" key="1">
    <source>
        <dbReference type="EMBL" id="PXY20879.1"/>
    </source>
</evidence>
<gene>
    <name evidence="1" type="ORF">BAY60_25585</name>
</gene>
<organism evidence="1 2">
    <name type="scientific">Prauserella muralis</name>
    <dbReference type="NCBI Taxonomy" id="588067"/>
    <lineage>
        <taxon>Bacteria</taxon>
        <taxon>Bacillati</taxon>
        <taxon>Actinomycetota</taxon>
        <taxon>Actinomycetes</taxon>
        <taxon>Pseudonocardiales</taxon>
        <taxon>Pseudonocardiaceae</taxon>
        <taxon>Prauserella</taxon>
    </lineage>
</organism>
<evidence type="ECO:0000313" key="2">
    <source>
        <dbReference type="Proteomes" id="UP000249915"/>
    </source>
</evidence>
<reference evidence="1 2" key="1">
    <citation type="submission" date="2016-07" db="EMBL/GenBank/DDBJ databases">
        <title>Draft genome sequence of Prauserella muralis DSM 45305, isolated from a mould-covered wall in an indoor environment.</title>
        <authorList>
            <person name="Ruckert C."/>
            <person name="Albersmeier A."/>
            <person name="Jiang C.-L."/>
            <person name="Jiang Y."/>
            <person name="Kalinowski J."/>
            <person name="Schneider O."/>
            <person name="Winkler A."/>
            <person name="Zotchev S.B."/>
        </authorList>
    </citation>
    <scope>NUCLEOTIDE SEQUENCE [LARGE SCALE GENOMIC DNA]</scope>
    <source>
        <strain evidence="1 2">DSM 45305</strain>
    </source>
</reference>
<dbReference type="Pfam" id="PF25595">
    <property type="entry name" value="Phage_TTP_16"/>
    <property type="match status" value="1"/>
</dbReference>